<feature type="compositionally biased region" description="Polar residues" evidence="1">
    <location>
        <begin position="80"/>
        <end position="94"/>
    </location>
</feature>
<dbReference type="EMBL" id="CP004885">
    <property type="protein sequence ID" value="AGX88505.1"/>
    <property type="molecule type" value="Genomic_DNA"/>
</dbReference>
<accession>U5NB16</accession>
<organism evidence="2 3">
    <name type="scientific">Candidatus Symbiobacter mobilis CR</name>
    <dbReference type="NCBI Taxonomy" id="946483"/>
    <lineage>
        <taxon>Bacteria</taxon>
        <taxon>Pseudomonadati</taxon>
        <taxon>Pseudomonadota</taxon>
        <taxon>Betaproteobacteria</taxon>
        <taxon>Burkholderiales</taxon>
        <taxon>Comamonadaceae</taxon>
    </lineage>
</organism>
<dbReference type="HOGENOM" id="CLU_468277_0_0_4"/>
<feature type="compositionally biased region" description="Low complexity" evidence="1">
    <location>
        <begin position="37"/>
        <end position="50"/>
    </location>
</feature>
<gene>
    <name evidence="2" type="ORF">Cenrod_2450</name>
</gene>
<proteinExistence type="predicted"/>
<dbReference type="Proteomes" id="UP000017184">
    <property type="component" value="Chromosome"/>
</dbReference>
<feature type="region of interest" description="Disordered" evidence="1">
    <location>
        <begin position="195"/>
        <end position="215"/>
    </location>
</feature>
<evidence type="ECO:0000313" key="2">
    <source>
        <dbReference type="EMBL" id="AGX88505.1"/>
    </source>
</evidence>
<name>U5NB16_9BURK</name>
<dbReference type="OrthoDB" id="9906461at2"/>
<dbReference type="RefSeq" id="WP_022776358.1">
    <property type="nucleotide sequence ID" value="NC_022576.1"/>
</dbReference>
<feature type="compositionally biased region" description="Low complexity" evidence="1">
    <location>
        <begin position="95"/>
        <end position="132"/>
    </location>
</feature>
<evidence type="ECO:0000256" key="1">
    <source>
        <dbReference type="SAM" id="MobiDB-lite"/>
    </source>
</evidence>
<dbReference type="AlphaFoldDB" id="U5NB16"/>
<feature type="region of interest" description="Disordered" evidence="1">
    <location>
        <begin position="37"/>
        <end position="132"/>
    </location>
</feature>
<keyword evidence="3" id="KW-1185">Reference proteome</keyword>
<sequence>MSSQPSRKNKAASAKKGASSALAVGMAALLGDQVVASSSSGLGVSPSQGVAGLDPSAPIESGASTAAESHGAFVTHSRDVSATGQHAQTMAQMQSPVAPATPATPVATPGTVAPTGAEAGAASGSASSGTGAVASGVETAAGVAGEAAAAAGSVAASAGAAVASTGIAAASAVVGMSLGTFAVIGGVGLAVAAAAGGSDDDPAPVEPTPTGPTNVSQSLVQLAAMSTNPVTGNAGDDFVIQGGVGNIGSATLNSLGLDFNDALDVTLQLTQADAGLDGDVDGTVQLNSSLSGLAGMGIDHVTGGIGQDVVVDGGFGAVAGNFDSPSFASALDVTVDMSDADGTIALNTSLSNLSGLGIDHVVSTDNPAMQVDIAGGLGVSIAQFAASTTLVTFADSLDVTLHLPAANVAQFSTAGAAAEKLVASGIDHLCATDDAVLDLADVTALITAGLDFAAGSMVTLDLDADVAATALLGDGDPSLADLGHLGIDSVHVTDGEDVVALQVGGNVADEMETDDLEAAIQDVLAKFAASEAPVFDEADEVTLHVGNNDVASLSADVLDDIQLLGIDYLQGADGDDPLDLKA</sequence>
<dbReference type="KEGG" id="cbx:Cenrod_2450"/>
<evidence type="ECO:0000313" key="3">
    <source>
        <dbReference type="Proteomes" id="UP000017184"/>
    </source>
</evidence>
<dbReference type="PATRIC" id="fig|946483.4.peg.2472"/>
<reference evidence="2 3" key="1">
    <citation type="journal article" date="2013" name="Genome Biol.">
        <title>Genomic analysis reveals key aspects of prokaryotic symbiosis in the phototrophic consortium "Chlorochromatium aggregatum".</title>
        <authorList>
            <person name="Liu Z."/>
            <person name="Muller J."/>
            <person name="Li T."/>
            <person name="Alvey R.M."/>
            <person name="Vogl K."/>
            <person name="Frigaard N.U."/>
            <person name="Rockwell N.C."/>
            <person name="Boyd E.S."/>
            <person name="Tomsho L.P."/>
            <person name="Schuster S.C."/>
            <person name="Henke P."/>
            <person name="Rohde M."/>
            <person name="Overmann J."/>
            <person name="Bryant D.A."/>
        </authorList>
    </citation>
    <scope>NUCLEOTIDE SEQUENCE [LARGE SCALE GENOMIC DNA]</scope>
    <source>
        <strain evidence="2">CR</strain>
    </source>
</reference>
<dbReference type="STRING" id="946483.Cenrod_2450"/>
<protein>
    <submittedName>
        <fullName evidence="2">Uncharacterized protein</fullName>
    </submittedName>
</protein>